<evidence type="ECO:0000313" key="3">
    <source>
        <dbReference type="EMBL" id="QCD44246.1"/>
    </source>
</evidence>
<gene>
    <name evidence="3" type="ORF">CMUC_0433</name>
</gene>
<dbReference type="InterPro" id="IPR008254">
    <property type="entry name" value="Flavodoxin/NO_synth"/>
</dbReference>
<dbReference type="PANTHER" id="PTHR38030">
    <property type="entry name" value="PROTOPORPHYRINOGEN IX DEHYDROGENASE [MENAQUINONE]"/>
    <property type="match status" value="1"/>
</dbReference>
<dbReference type="Proteomes" id="UP000503264">
    <property type="component" value="Chromosome"/>
</dbReference>
<dbReference type="GO" id="GO:0070819">
    <property type="term" value="F:menaquinone-dependent protoporphyrinogen oxidase activity"/>
    <property type="evidence" value="ECO:0007669"/>
    <property type="project" value="TreeGrafter"/>
</dbReference>
<dbReference type="InterPro" id="IPR029039">
    <property type="entry name" value="Flavoprotein-like_sf"/>
</dbReference>
<dbReference type="Pfam" id="PF12641">
    <property type="entry name" value="Flavodoxin_3"/>
    <property type="match status" value="1"/>
</dbReference>
<dbReference type="EMBL" id="CP012542">
    <property type="protein sequence ID" value="QCD44246.1"/>
    <property type="molecule type" value="Genomic_DNA"/>
</dbReference>
<evidence type="ECO:0000259" key="2">
    <source>
        <dbReference type="Pfam" id="PF12641"/>
    </source>
</evidence>
<dbReference type="SUPFAM" id="SSF52218">
    <property type="entry name" value="Flavoproteins"/>
    <property type="match status" value="1"/>
</dbReference>
<dbReference type="PANTHER" id="PTHR38030:SF2">
    <property type="entry name" value="PROTOPORPHYRINOGEN IX DEHYDROGENASE [QUINONE]"/>
    <property type="match status" value="1"/>
</dbReference>
<comment type="cofactor">
    <cofactor evidence="1">
        <name>FMN</name>
        <dbReference type="ChEBI" id="CHEBI:58210"/>
    </cofactor>
</comment>
<feature type="domain" description="Flavodoxin-like" evidence="2">
    <location>
        <begin position="5"/>
        <end position="163"/>
    </location>
</feature>
<sequence length="166" mass="18703">MKKIVIYSSKTGNTKMVAQAIADELSCDALSYENAPNLNDFDLIILGYYIDKGGADSGFYKFVKEQIINKKVGYFITMGAEPEGEILEKTMQNAREFLKGNEILREFVCQGKIDPQIIEQMKQIAQKMGDKAMHQITPERMARWEAAKTHPDKTDLLNAKNAFSGL</sequence>
<proteinExistence type="predicted"/>
<reference evidence="3 4" key="1">
    <citation type="submission" date="2016-07" db="EMBL/GenBank/DDBJ databases">
        <title>Comparative genomics of the Campylobacter concisus group.</title>
        <authorList>
            <person name="Miller W.G."/>
            <person name="Yee E."/>
            <person name="Chapman M.H."/>
            <person name="Huynh S."/>
            <person name="Bono J.L."/>
            <person name="On S.L.W."/>
            <person name="StLeger J."/>
            <person name="Foster G."/>
            <person name="Parker C.T."/>
        </authorList>
    </citation>
    <scope>NUCLEOTIDE SEQUENCE [LARGE SCALE GENOMIC DNA]</scope>
    <source>
        <strain evidence="3 4">CCUG 21559</strain>
    </source>
</reference>
<evidence type="ECO:0000256" key="1">
    <source>
        <dbReference type="ARBA" id="ARBA00001917"/>
    </source>
</evidence>
<keyword evidence="4" id="KW-1185">Reference proteome</keyword>
<dbReference type="RefSeq" id="WP_171993451.1">
    <property type="nucleotide sequence ID" value="NZ_CP012542.1"/>
</dbReference>
<dbReference type="GO" id="GO:0009055">
    <property type="term" value="F:electron transfer activity"/>
    <property type="evidence" value="ECO:0007669"/>
    <property type="project" value="InterPro"/>
</dbReference>
<dbReference type="InterPro" id="IPR001226">
    <property type="entry name" value="Flavodoxin_CS"/>
</dbReference>
<dbReference type="AlphaFoldDB" id="A0A6G5QFG6"/>
<dbReference type="PROSITE" id="PS00201">
    <property type="entry name" value="FLAVODOXIN"/>
    <property type="match status" value="1"/>
</dbReference>
<protein>
    <submittedName>
        <fullName evidence="3">Flavodoxin domain protein</fullName>
    </submittedName>
</protein>
<dbReference type="GO" id="GO:0010181">
    <property type="term" value="F:FMN binding"/>
    <property type="evidence" value="ECO:0007669"/>
    <property type="project" value="InterPro"/>
</dbReference>
<accession>A0A6G5QFG6</accession>
<dbReference type="InterPro" id="IPR052200">
    <property type="entry name" value="Protoporphyrinogen_IX_DH"/>
</dbReference>
<evidence type="ECO:0000313" key="4">
    <source>
        <dbReference type="Proteomes" id="UP000503264"/>
    </source>
</evidence>
<organism evidence="3 4">
    <name type="scientific">Campylobacter mucosalis CCUG 21559</name>
    <dbReference type="NCBI Taxonomy" id="1032067"/>
    <lineage>
        <taxon>Bacteria</taxon>
        <taxon>Pseudomonadati</taxon>
        <taxon>Campylobacterota</taxon>
        <taxon>Epsilonproteobacteria</taxon>
        <taxon>Campylobacterales</taxon>
        <taxon>Campylobacteraceae</taxon>
        <taxon>Campylobacter</taxon>
    </lineage>
</organism>
<name>A0A6G5QFG6_9BACT</name>
<dbReference type="GO" id="GO:0006783">
    <property type="term" value="P:heme biosynthetic process"/>
    <property type="evidence" value="ECO:0007669"/>
    <property type="project" value="TreeGrafter"/>
</dbReference>
<dbReference type="Gene3D" id="3.40.50.360">
    <property type="match status" value="1"/>
</dbReference>